<name>A0A329MRY3_9BACL</name>
<gene>
    <name evidence="5" type="ORF">DQG23_14460</name>
</gene>
<dbReference type="InterPro" id="IPR020449">
    <property type="entry name" value="Tscrpt_reg_AraC-type_HTH"/>
</dbReference>
<dbReference type="InterPro" id="IPR018062">
    <property type="entry name" value="HTH_AraC-typ_CS"/>
</dbReference>
<dbReference type="GO" id="GO:0043565">
    <property type="term" value="F:sequence-specific DNA binding"/>
    <property type="evidence" value="ECO:0007669"/>
    <property type="project" value="InterPro"/>
</dbReference>
<feature type="domain" description="HTH araC/xylS-type" evidence="4">
    <location>
        <begin position="238"/>
        <end position="336"/>
    </location>
</feature>
<accession>A0A329MRY3</accession>
<evidence type="ECO:0000259" key="4">
    <source>
        <dbReference type="PROSITE" id="PS01124"/>
    </source>
</evidence>
<reference evidence="5 6" key="1">
    <citation type="journal article" date="2009" name="Int. J. Syst. Evol. Microbiol.">
        <title>Paenibacillus contaminans sp. nov., isolated from a contaminated laboratory plate.</title>
        <authorList>
            <person name="Chou J.H."/>
            <person name="Lee J.H."/>
            <person name="Lin M.C."/>
            <person name="Chang P.S."/>
            <person name="Arun A.B."/>
            <person name="Young C.C."/>
            <person name="Chen W.M."/>
        </authorList>
    </citation>
    <scope>NUCLEOTIDE SEQUENCE [LARGE SCALE GENOMIC DNA]</scope>
    <source>
        <strain evidence="5 6">CKOBP-6</strain>
    </source>
</reference>
<proteinExistence type="predicted"/>
<dbReference type="EMBL" id="QMFB01000007">
    <property type="protein sequence ID" value="RAV20707.1"/>
    <property type="molecule type" value="Genomic_DNA"/>
</dbReference>
<evidence type="ECO:0000313" key="6">
    <source>
        <dbReference type="Proteomes" id="UP000250369"/>
    </source>
</evidence>
<dbReference type="PANTHER" id="PTHR43280:SF2">
    <property type="entry name" value="HTH-TYPE TRANSCRIPTIONAL REGULATOR EXSA"/>
    <property type="match status" value="1"/>
</dbReference>
<dbReference type="Gene3D" id="1.10.10.60">
    <property type="entry name" value="Homeodomain-like"/>
    <property type="match status" value="2"/>
</dbReference>
<dbReference type="PROSITE" id="PS00041">
    <property type="entry name" value="HTH_ARAC_FAMILY_1"/>
    <property type="match status" value="1"/>
</dbReference>
<dbReference type="Pfam" id="PF12833">
    <property type="entry name" value="HTH_18"/>
    <property type="match status" value="1"/>
</dbReference>
<dbReference type="InterPro" id="IPR009057">
    <property type="entry name" value="Homeodomain-like_sf"/>
</dbReference>
<sequence length="346" mass="40032">MAMPLLSTSAWNLSYPKDEYIYCTWFTCYNLCGISSIAFLAKEGWIGMQVRAYGTDSSMNPSSPPAFSDLLPGALPERLGGIHPGHHEMLYIAEGKVKLSTNSRHYFIAGPALILIPLDTSHRLDMVSKPYRFAYWELQDDPAASFPSPHECTLWNEMQDKRDRNAADMKMIFERVDALNEVMNADWVRKHPELLQQISLSDIQAIMALIRHAVKSQIPDLPNRPFLKRHSSAAETVEMLVRTMESTYWNDFTLQKLTELSRFNPSYLIRLFKTYKGMTPFQYLNNIRMNAAEKFLQNSDMSIQEIAIITGYQSIHYFSRSFKQKYGVSPIQWRNEHNKDKQLRRP</sequence>
<evidence type="ECO:0000313" key="5">
    <source>
        <dbReference type="EMBL" id="RAV20707.1"/>
    </source>
</evidence>
<evidence type="ECO:0000256" key="1">
    <source>
        <dbReference type="ARBA" id="ARBA00023015"/>
    </source>
</evidence>
<keyword evidence="2" id="KW-0238">DNA-binding</keyword>
<dbReference type="SUPFAM" id="SSF46689">
    <property type="entry name" value="Homeodomain-like"/>
    <property type="match status" value="2"/>
</dbReference>
<dbReference type="PRINTS" id="PR00032">
    <property type="entry name" value="HTHARAC"/>
</dbReference>
<evidence type="ECO:0000256" key="3">
    <source>
        <dbReference type="ARBA" id="ARBA00023163"/>
    </source>
</evidence>
<comment type="caution">
    <text evidence="5">The sequence shown here is derived from an EMBL/GenBank/DDBJ whole genome shotgun (WGS) entry which is preliminary data.</text>
</comment>
<keyword evidence="3" id="KW-0804">Transcription</keyword>
<dbReference type="InterPro" id="IPR018060">
    <property type="entry name" value="HTH_AraC"/>
</dbReference>
<keyword evidence="6" id="KW-1185">Reference proteome</keyword>
<dbReference type="PROSITE" id="PS01124">
    <property type="entry name" value="HTH_ARAC_FAMILY_2"/>
    <property type="match status" value="1"/>
</dbReference>
<protein>
    <recommendedName>
        <fullName evidence="4">HTH araC/xylS-type domain-containing protein</fullName>
    </recommendedName>
</protein>
<keyword evidence="1" id="KW-0805">Transcription regulation</keyword>
<evidence type="ECO:0000256" key="2">
    <source>
        <dbReference type="ARBA" id="ARBA00023125"/>
    </source>
</evidence>
<dbReference type="SMART" id="SM00342">
    <property type="entry name" value="HTH_ARAC"/>
    <property type="match status" value="1"/>
</dbReference>
<dbReference type="InterPro" id="IPR011051">
    <property type="entry name" value="RmlC_Cupin_sf"/>
</dbReference>
<dbReference type="GO" id="GO:0003700">
    <property type="term" value="F:DNA-binding transcription factor activity"/>
    <property type="evidence" value="ECO:0007669"/>
    <property type="project" value="InterPro"/>
</dbReference>
<dbReference type="PANTHER" id="PTHR43280">
    <property type="entry name" value="ARAC-FAMILY TRANSCRIPTIONAL REGULATOR"/>
    <property type="match status" value="1"/>
</dbReference>
<dbReference type="SUPFAM" id="SSF51182">
    <property type="entry name" value="RmlC-like cupins"/>
    <property type="match status" value="1"/>
</dbReference>
<dbReference type="Proteomes" id="UP000250369">
    <property type="component" value="Unassembled WGS sequence"/>
</dbReference>
<dbReference type="AlphaFoldDB" id="A0A329MRY3"/>
<organism evidence="5 6">
    <name type="scientific">Paenibacillus contaminans</name>
    <dbReference type="NCBI Taxonomy" id="450362"/>
    <lineage>
        <taxon>Bacteria</taxon>
        <taxon>Bacillati</taxon>
        <taxon>Bacillota</taxon>
        <taxon>Bacilli</taxon>
        <taxon>Bacillales</taxon>
        <taxon>Paenibacillaceae</taxon>
        <taxon>Paenibacillus</taxon>
    </lineage>
</organism>